<dbReference type="Proteomes" id="UP000380867">
    <property type="component" value="Unassembled WGS sequence"/>
</dbReference>
<dbReference type="EMBL" id="SDPQ02000001">
    <property type="protein sequence ID" value="KAA1399977.1"/>
    <property type="molecule type" value="Genomic_DNA"/>
</dbReference>
<feature type="transmembrane region" description="Helical" evidence="8">
    <location>
        <begin position="313"/>
        <end position="330"/>
    </location>
</feature>
<keyword evidence="2" id="KW-1003">Cell membrane</keyword>
<proteinExistence type="predicted"/>
<evidence type="ECO:0000256" key="8">
    <source>
        <dbReference type="SAM" id="Phobius"/>
    </source>
</evidence>
<comment type="caution">
    <text evidence="9">The sequence shown here is derived from an EMBL/GenBank/DDBJ whole genome shotgun (WGS) entry which is preliminary data.</text>
</comment>
<evidence type="ECO:0000313" key="9">
    <source>
        <dbReference type="EMBL" id="KAA1399977.1"/>
    </source>
</evidence>
<keyword evidence="3" id="KW-0328">Glycosyltransferase</keyword>
<protein>
    <recommendedName>
        <fullName evidence="11">Glycosyltransferase RgtA/B/C/D-like domain-containing protein</fullName>
    </recommendedName>
</protein>
<feature type="transmembrane region" description="Helical" evidence="8">
    <location>
        <begin position="81"/>
        <end position="100"/>
    </location>
</feature>
<feature type="transmembrane region" description="Helical" evidence="8">
    <location>
        <begin position="342"/>
        <end position="360"/>
    </location>
</feature>
<feature type="transmembrane region" description="Helical" evidence="8">
    <location>
        <begin position="260"/>
        <end position="278"/>
    </location>
</feature>
<keyword evidence="4" id="KW-0808">Transferase</keyword>
<evidence type="ECO:0008006" key="11">
    <source>
        <dbReference type="Google" id="ProtNLM"/>
    </source>
</evidence>
<feature type="transmembrane region" description="Helical" evidence="8">
    <location>
        <begin position="162"/>
        <end position="192"/>
    </location>
</feature>
<dbReference type="RefSeq" id="WP_149688086.1">
    <property type="nucleotide sequence ID" value="NZ_SDPQ02000001.1"/>
</dbReference>
<dbReference type="OrthoDB" id="3778591at2"/>
<keyword evidence="5 8" id="KW-0812">Transmembrane</keyword>
<feature type="transmembrane region" description="Helical" evidence="8">
    <location>
        <begin position="204"/>
        <end position="223"/>
    </location>
</feature>
<dbReference type="GO" id="GO:0009103">
    <property type="term" value="P:lipopolysaccharide biosynthetic process"/>
    <property type="evidence" value="ECO:0007669"/>
    <property type="project" value="UniProtKB-ARBA"/>
</dbReference>
<evidence type="ECO:0000256" key="7">
    <source>
        <dbReference type="ARBA" id="ARBA00023136"/>
    </source>
</evidence>
<keyword evidence="7 8" id="KW-0472">Membrane</keyword>
<reference evidence="9" key="1">
    <citation type="submission" date="2019-09" db="EMBL/GenBank/DDBJ databases">
        <authorList>
            <person name="Li J."/>
        </authorList>
    </citation>
    <scope>NUCLEOTIDE SEQUENCE [LARGE SCALE GENOMIC DNA]</scope>
    <source>
        <strain evidence="9">JCM 14732</strain>
    </source>
</reference>
<comment type="subcellular location">
    <subcellularLocation>
        <location evidence="1">Cell membrane</location>
        <topology evidence="1">Multi-pass membrane protein</topology>
    </subcellularLocation>
</comment>
<evidence type="ECO:0000256" key="4">
    <source>
        <dbReference type="ARBA" id="ARBA00022679"/>
    </source>
</evidence>
<evidence type="ECO:0000256" key="5">
    <source>
        <dbReference type="ARBA" id="ARBA00022692"/>
    </source>
</evidence>
<evidence type="ECO:0000256" key="3">
    <source>
        <dbReference type="ARBA" id="ARBA00022676"/>
    </source>
</evidence>
<organism evidence="9 10">
    <name type="scientific">Aeromicrobium ginsengisoli</name>
    <dbReference type="NCBI Taxonomy" id="363867"/>
    <lineage>
        <taxon>Bacteria</taxon>
        <taxon>Bacillati</taxon>
        <taxon>Actinomycetota</taxon>
        <taxon>Actinomycetes</taxon>
        <taxon>Propionibacteriales</taxon>
        <taxon>Nocardioidaceae</taxon>
        <taxon>Aeromicrobium</taxon>
    </lineage>
</organism>
<dbReference type="GO" id="GO:0016763">
    <property type="term" value="F:pentosyltransferase activity"/>
    <property type="evidence" value="ECO:0007669"/>
    <property type="project" value="TreeGrafter"/>
</dbReference>
<accession>A0A5M4FIL3</accession>
<gene>
    <name evidence="9" type="ORF">ESP70_004285</name>
</gene>
<dbReference type="PANTHER" id="PTHR33908">
    <property type="entry name" value="MANNOSYLTRANSFERASE YKCB-RELATED"/>
    <property type="match status" value="1"/>
</dbReference>
<dbReference type="AlphaFoldDB" id="A0A5M4FIL3"/>
<name>A0A5M4FIL3_9ACTN</name>
<feature type="transmembrane region" description="Helical" evidence="8">
    <location>
        <begin position="132"/>
        <end position="150"/>
    </location>
</feature>
<feature type="transmembrane region" description="Helical" evidence="8">
    <location>
        <begin position="12"/>
        <end position="34"/>
    </location>
</feature>
<dbReference type="InterPro" id="IPR050297">
    <property type="entry name" value="LipidA_mod_glycosyltrf_83"/>
</dbReference>
<evidence type="ECO:0000256" key="1">
    <source>
        <dbReference type="ARBA" id="ARBA00004651"/>
    </source>
</evidence>
<evidence type="ECO:0000256" key="2">
    <source>
        <dbReference type="ARBA" id="ARBA00022475"/>
    </source>
</evidence>
<evidence type="ECO:0000313" key="10">
    <source>
        <dbReference type="Proteomes" id="UP000380867"/>
    </source>
</evidence>
<sequence length="488" mass="52108">MSTPARRVVPPWAVIPAAIGALVLARLVMFRTYVGGDEAGFLMVAHRWHDGTSLYGNYWVDRPPLLLWLNELASGVTSLRVLGLAASVLTVLGAAWAAQLAGGARAARWAAGAAALFGSAQWLGIARVNGEMLAAPFVAWSIALTLHAVLRTPWRAPAAIGAGVLAVCALSIKQSVIEAFVFALALGLAMVVQRREARPVVVRVLAWGVLGALLTLAAVLLGAETRGTSPSDLFDAVIRFRAEAGEVIRSSASDATPLRLLVMMGTWTVSGLGAATALTAWQGARRKDPLLLATAATLLCSLVVALFGGSYWAHYLIQMVPAASLGIGLLASRVPARLMRRLAVATVTVTLANLVWAVGFQPDDNGQQHTVGTWLREARQPGDTGVVTFGQANVLYQADMASPYQYLWSLPVRTRDPHLRELAAVMASPQRPTWVVNWSGLNSWGIEPGRTESVLRDGYRQVATICGRSIWLLTTQERTLPAVPKVCP</sequence>
<keyword evidence="6 8" id="KW-1133">Transmembrane helix</keyword>
<feature type="transmembrane region" description="Helical" evidence="8">
    <location>
        <begin position="290"/>
        <end position="307"/>
    </location>
</feature>
<dbReference type="PANTHER" id="PTHR33908:SF11">
    <property type="entry name" value="MEMBRANE PROTEIN"/>
    <property type="match status" value="1"/>
</dbReference>
<dbReference type="GO" id="GO:0005886">
    <property type="term" value="C:plasma membrane"/>
    <property type="evidence" value="ECO:0007669"/>
    <property type="project" value="UniProtKB-SubCell"/>
</dbReference>
<evidence type="ECO:0000256" key="6">
    <source>
        <dbReference type="ARBA" id="ARBA00022989"/>
    </source>
</evidence>
<keyword evidence="10" id="KW-1185">Reference proteome</keyword>